<feature type="compositionally biased region" description="Low complexity" evidence="1">
    <location>
        <begin position="240"/>
        <end position="252"/>
    </location>
</feature>
<feature type="region of interest" description="Disordered" evidence="1">
    <location>
        <begin position="121"/>
        <end position="159"/>
    </location>
</feature>
<feature type="region of interest" description="Disordered" evidence="1">
    <location>
        <begin position="200"/>
        <end position="222"/>
    </location>
</feature>
<dbReference type="AlphaFoldDB" id="A0A1Y2C0H0"/>
<feature type="compositionally biased region" description="Basic and acidic residues" evidence="1">
    <location>
        <begin position="137"/>
        <end position="146"/>
    </location>
</feature>
<organism evidence="3 4">
    <name type="scientific">Rhizoclosmatium globosum</name>
    <dbReference type="NCBI Taxonomy" id="329046"/>
    <lineage>
        <taxon>Eukaryota</taxon>
        <taxon>Fungi</taxon>
        <taxon>Fungi incertae sedis</taxon>
        <taxon>Chytridiomycota</taxon>
        <taxon>Chytridiomycota incertae sedis</taxon>
        <taxon>Chytridiomycetes</taxon>
        <taxon>Chytridiales</taxon>
        <taxon>Chytriomycetaceae</taxon>
        <taxon>Rhizoclosmatium</taxon>
    </lineage>
</organism>
<evidence type="ECO:0000313" key="4">
    <source>
        <dbReference type="Proteomes" id="UP000193642"/>
    </source>
</evidence>
<feature type="compositionally biased region" description="Low complexity" evidence="1">
    <location>
        <begin position="260"/>
        <end position="270"/>
    </location>
</feature>
<feature type="region of interest" description="Disordered" evidence="1">
    <location>
        <begin position="240"/>
        <end position="273"/>
    </location>
</feature>
<feature type="transmembrane region" description="Helical" evidence="2">
    <location>
        <begin position="95"/>
        <end position="114"/>
    </location>
</feature>
<keyword evidence="4" id="KW-1185">Reference proteome</keyword>
<dbReference type="EMBL" id="MCGO01000035">
    <property type="protein sequence ID" value="ORY40543.1"/>
    <property type="molecule type" value="Genomic_DNA"/>
</dbReference>
<feature type="compositionally biased region" description="Low complexity" evidence="1">
    <location>
        <begin position="212"/>
        <end position="222"/>
    </location>
</feature>
<reference evidence="3 4" key="1">
    <citation type="submission" date="2016-07" db="EMBL/GenBank/DDBJ databases">
        <title>Pervasive Adenine N6-methylation of Active Genes in Fungi.</title>
        <authorList>
            <consortium name="DOE Joint Genome Institute"/>
            <person name="Mondo S.J."/>
            <person name="Dannebaum R.O."/>
            <person name="Kuo R.C."/>
            <person name="Labutti K."/>
            <person name="Haridas S."/>
            <person name="Kuo A."/>
            <person name="Salamov A."/>
            <person name="Ahrendt S.R."/>
            <person name="Lipzen A."/>
            <person name="Sullivan W."/>
            <person name="Andreopoulos W.B."/>
            <person name="Clum A."/>
            <person name="Lindquist E."/>
            <person name="Daum C."/>
            <person name="Ramamoorthy G.K."/>
            <person name="Gryganskyi A."/>
            <person name="Culley D."/>
            <person name="Magnuson J.K."/>
            <person name="James T.Y."/>
            <person name="O'Malley M.A."/>
            <person name="Stajich J.E."/>
            <person name="Spatafora J.W."/>
            <person name="Visel A."/>
            <person name="Grigoriev I.V."/>
        </authorList>
    </citation>
    <scope>NUCLEOTIDE SEQUENCE [LARGE SCALE GENOMIC DNA]</scope>
    <source>
        <strain evidence="3 4">JEL800</strain>
    </source>
</reference>
<evidence type="ECO:0000313" key="3">
    <source>
        <dbReference type="EMBL" id="ORY40543.1"/>
    </source>
</evidence>
<sequence length="354" mass="37275">MEVACSLTRLMQSIKKRFTCFDTVWESFVSKKSAPISTAVSRHPPLMPSNNQPTTTSAQLIPSNLVTGLGAGLGTSSTSLTTEKESGSQQVSTGAIVGIVLAFVIAAVLGMCLFGRWKKQRRSLNSQDEDDEANLESGKDKDKDEVASGSGSSAGLGSDSVAVEDSISVSGERVRNLSSNGKVPNIVHSYVDLSRGARMGSVNGSRRAGRHASYSDSLSSDAGSSGYLVAGGAGGQGLYYPQQHSPLHQSQSYMPPQIFSPPSSVFGGSSDAPGMDALKQQRRLSQGFIDAWWQAYFKYNPQGAQLAVQQAYYAQHQAQNPFATLPHPPSAPVAGMGGVAKSAEIVATPVPTKL</sequence>
<feature type="compositionally biased region" description="Low complexity" evidence="1">
    <location>
        <begin position="147"/>
        <end position="159"/>
    </location>
</feature>
<name>A0A1Y2C0H0_9FUNG</name>
<evidence type="ECO:0000256" key="2">
    <source>
        <dbReference type="SAM" id="Phobius"/>
    </source>
</evidence>
<keyword evidence="2" id="KW-1133">Transmembrane helix</keyword>
<accession>A0A1Y2C0H0</accession>
<keyword evidence="2" id="KW-0812">Transmembrane</keyword>
<gene>
    <name evidence="3" type="ORF">BCR33DRAFT_740369</name>
</gene>
<protein>
    <submittedName>
        <fullName evidence="3">Uncharacterized protein</fullName>
    </submittedName>
</protein>
<evidence type="ECO:0000256" key="1">
    <source>
        <dbReference type="SAM" id="MobiDB-lite"/>
    </source>
</evidence>
<proteinExistence type="predicted"/>
<comment type="caution">
    <text evidence="3">The sequence shown here is derived from an EMBL/GenBank/DDBJ whole genome shotgun (WGS) entry which is preliminary data.</text>
</comment>
<dbReference type="Proteomes" id="UP000193642">
    <property type="component" value="Unassembled WGS sequence"/>
</dbReference>
<keyword evidence="2" id="KW-0472">Membrane</keyword>